<proteinExistence type="predicted"/>
<sequence>MSLKFTFGGASPEPHDHSDRGADGAPSGIPLPFVGASGGPPVSTSSTLELRVTREGGELVCVALSGDGVDYARASKRLRVPGPSGLAAAARSVIARAGAELPEPLLGAVTAIVLSLDGAESAVLAELNLSIDRAGSPPATVDHALQSRTGIAAGTPIRFD</sequence>
<organism evidence="2 3">
    <name type="scientific">Leucobacter weissii</name>
    <dbReference type="NCBI Taxonomy" id="1983706"/>
    <lineage>
        <taxon>Bacteria</taxon>
        <taxon>Bacillati</taxon>
        <taxon>Actinomycetota</taxon>
        <taxon>Actinomycetes</taxon>
        <taxon>Micrococcales</taxon>
        <taxon>Microbacteriaceae</taxon>
        <taxon>Leucobacter</taxon>
    </lineage>
</organism>
<dbReference type="AlphaFoldDB" id="A0A939MHL0"/>
<keyword evidence="3" id="KW-1185">Reference proteome</keyword>
<name>A0A939MHL0_9MICO</name>
<evidence type="ECO:0000256" key="1">
    <source>
        <dbReference type="SAM" id="MobiDB-lite"/>
    </source>
</evidence>
<dbReference type="EMBL" id="JAGDYM010000004">
    <property type="protein sequence ID" value="MBO1900878.1"/>
    <property type="molecule type" value="Genomic_DNA"/>
</dbReference>
<gene>
    <name evidence="2" type="ORF">J4H92_02810</name>
</gene>
<feature type="compositionally biased region" description="Basic and acidic residues" evidence="1">
    <location>
        <begin position="13"/>
        <end position="22"/>
    </location>
</feature>
<evidence type="ECO:0000313" key="2">
    <source>
        <dbReference type="EMBL" id="MBO1900878.1"/>
    </source>
</evidence>
<comment type="caution">
    <text evidence="2">The sequence shown here is derived from an EMBL/GenBank/DDBJ whole genome shotgun (WGS) entry which is preliminary data.</text>
</comment>
<dbReference type="RefSeq" id="WP_208095682.1">
    <property type="nucleotide sequence ID" value="NZ_JAGDYM010000004.1"/>
</dbReference>
<protein>
    <submittedName>
        <fullName evidence="2">Uncharacterized protein</fullName>
    </submittedName>
</protein>
<evidence type="ECO:0000313" key="3">
    <source>
        <dbReference type="Proteomes" id="UP000664382"/>
    </source>
</evidence>
<reference evidence="2" key="1">
    <citation type="submission" date="2021-03" db="EMBL/GenBank/DDBJ databases">
        <title>Leucobacter chromiisoli sp. nov., isolated from chromium-containing soil of chemical plant.</title>
        <authorList>
            <person name="Xu Z."/>
        </authorList>
    </citation>
    <scope>NUCLEOTIDE SEQUENCE</scope>
    <source>
        <strain evidence="2">S27</strain>
    </source>
</reference>
<dbReference type="Proteomes" id="UP000664382">
    <property type="component" value="Unassembled WGS sequence"/>
</dbReference>
<feature type="region of interest" description="Disordered" evidence="1">
    <location>
        <begin position="1"/>
        <end position="44"/>
    </location>
</feature>
<accession>A0A939MHL0</accession>